<dbReference type="Pfam" id="PF00079">
    <property type="entry name" value="Serpin"/>
    <property type="match status" value="1"/>
</dbReference>
<dbReference type="PROSITE" id="PS00284">
    <property type="entry name" value="SERPIN"/>
    <property type="match status" value="1"/>
</dbReference>
<dbReference type="GO" id="GO:0005615">
    <property type="term" value="C:extracellular space"/>
    <property type="evidence" value="ECO:0007669"/>
    <property type="project" value="InterPro"/>
</dbReference>
<evidence type="ECO:0000256" key="5">
    <source>
        <dbReference type="SAM" id="SignalP"/>
    </source>
</evidence>
<dbReference type="InterPro" id="IPR000215">
    <property type="entry name" value="Serpin_fam"/>
</dbReference>
<evidence type="ECO:0000259" key="6">
    <source>
        <dbReference type="SMART" id="SM00093"/>
    </source>
</evidence>
<comment type="similarity">
    <text evidence="1 4">Belongs to the serpin family.</text>
</comment>
<protein>
    <submittedName>
        <fullName evidence="7">Putative serpin-like protein ase inhibitor</fullName>
    </submittedName>
</protein>
<dbReference type="InterPro" id="IPR042185">
    <property type="entry name" value="Serpin_sf_2"/>
</dbReference>
<keyword evidence="2" id="KW-0646">Protease inhibitor</keyword>
<keyword evidence="5" id="KW-0732">Signal</keyword>
<dbReference type="PANTHER" id="PTHR11461:SF211">
    <property type="entry name" value="GH10112P-RELATED"/>
    <property type="match status" value="1"/>
</dbReference>
<feature type="chain" id="PRO_5009115624" evidence="5">
    <location>
        <begin position="20"/>
        <end position="390"/>
    </location>
</feature>
<dbReference type="Gene3D" id="3.30.497.10">
    <property type="entry name" value="Antithrombin, subunit I, domain 2"/>
    <property type="match status" value="1"/>
</dbReference>
<organism evidence="7">
    <name type="scientific">Tityus obscurus</name>
    <name type="common">Amazonian scorpion</name>
    <name type="synonym">Tityus cambridgei</name>
    <dbReference type="NCBI Taxonomy" id="1221240"/>
    <lineage>
        <taxon>Eukaryota</taxon>
        <taxon>Metazoa</taxon>
        <taxon>Ecdysozoa</taxon>
        <taxon>Arthropoda</taxon>
        <taxon>Chelicerata</taxon>
        <taxon>Arachnida</taxon>
        <taxon>Scorpiones</taxon>
        <taxon>Buthida</taxon>
        <taxon>Buthoidea</taxon>
        <taxon>Buthidae</taxon>
        <taxon>Tityus</taxon>
    </lineage>
</organism>
<feature type="domain" description="Serpin" evidence="6">
    <location>
        <begin position="34"/>
        <end position="390"/>
    </location>
</feature>
<dbReference type="InterPro" id="IPR042178">
    <property type="entry name" value="Serpin_sf_1"/>
</dbReference>
<keyword evidence="3" id="KW-0722">Serine protease inhibitor</keyword>
<name>A0A1E1WVS4_TITOB</name>
<evidence type="ECO:0000256" key="4">
    <source>
        <dbReference type="RuleBase" id="RU000411"/>
    </source>
</evidence>
<dbReference type="Gene3D" id="2.30.39.10">
    <property type="entry name" value="Alpha-1-antitrypsin, domain 1"/>
    <property type="match status" value="1"/>
</dbReference>
<feature type="signal peptide" evidence="5">
    <location>
        <begin position="1"/>
        <end position="19"/>
    </location>
</feature>
<dbReference type="AlphaFoldDB" id="A0A1E1WVS4"/>
<evidence type="ECO:0000256" key="3">
    <source>
        <dbReference type="ARBA" id="ARBA00022900"/>
    </source>
</evidence>
<dbReference type="CDD" id="cd19577">
    <property type="entry name" value="serpinJ_IRS-2-like"/>
    <property type="match status" value="1"/>
</dbReference>
<dbReference type="InterPro" id="IPR023795">
    <property type="entry name" value="Serpin_CS"/>
</dbReference>
<dbReference type="SMART" id="SM00093">
    <property type="entry name" value="SERPIN"/>
    <property type="match status" value="1"/>
</dbReference>
<dbReference type="SUPFAM" id="SSF56574">
    <property type="entry name" value="Serpins"/>
    <property type="match status" value="1"/>
</dbReference>
<evidence type="ECO:0000313" key="7">
    <source>
        <dbReference type="EMBL" id="JAT91133.1"/>
    </source>
</evidence>
<proteinExistence type="inferred from homology"/>
<dbReference type="PANTHER" id="PTHR11461">
    <property type="entry name" value="SERINE PROTEASE INHIBITOR, SERPIN"/>
    <property type="match status" value="1"/>
</dbReference>
<dbReference type="InterPro" id="IPR036186">
    <property type="entry name" value="Serpin_sf"/>
</dbReference>
<reference evidence="7" key="1">
    <citation type="submission" date="2015-08" db="EMBL/GenBank/DDBJ databases">
        <title>Proteomic endorsed transcriptomic profile of the venom gland from Tityus obscurus.</title>
        <authorList>
            <person name="Oliveira U.C."/>
            <person name="Nishiyama M.Y.Jr."/>
            <person name="Santos M.B."/>
            <person name="Silva A.P."/>
            <person name="Chalkidis H.M."/>
            <person name="Imberg A.S."/>
            <person name="Candido D.M."/>
            <person name="Yamanouye N."/>
            <person name="Dorce V.A."/>
            <person name="Junqueira-de-Azevedo I.L."/>
        </authorList>
    </citation>
    <scope>NUCLEOTIDE SEQUENCE</scope>
    <source>
        <tissue evidence="7">Telson</tissue>
    </source>
</reference>
<evidence type="ECO:0000256" key="2">
    <source>
        <dbReference type="ARBA" id="ARBA00022690"/>
    </source>
</evidence>
<dbReference type="EMBL" id="GEMQ01000056">
    <property type="protein sequence ID" value="JAT91133.1"/>
    <property type="molecule type" value="Transcribed_RNA"/>
</dbReference>
<accession>A0A1E1WVS4</accession>
<dbReference type="GO" id="GO:0004867">
    <property type="term" value="F:serine-type endopeptidase inhibitor activity"/>
    <property type="evidence" value="ECO:0007669"/>
    <property type="project" value="UniProtKB-KW"/>
</dbReference>
<dbReference type="InterPro" id="IPR023796">
    <property type="entry name" value="Serpin_dom"/>
</dbReference>
<dbReference type="FunFam" id="3.30.497.10:FF:000001">
    <property type="entry name" value="Serine protease inhibitor"/>
    <property type="match status" value="1"/>
</dbReference>
<sequence length="390" mass="43732">MMKTLILLGTLCWITVTAQQNITNLSQANNEFCFSLLKQFPEDQNVFFSPVSIYIALGMLFAGANSTTAEVMQQVLKYQHENATTNETIHESFSNVINSLNTVSSEYKLSIANAFLYQQGYPIFPEFNDTLLGYYNAFLKGVDFANDTKGAIEEINNWVNNKTNGKIEKLVEELPPDTVMILLNAIYFKGTWKKPFDKRFTRNGTFYNGGVDAVTVPMMNVEGEFLVHFPEKRFKAIELPYKGGNLGMLIILPLENDKLAEVEATLNYDNISSVISEMFPLKMEVTIPKFKIEDSRELKNNLSNLGLENLFSPKADFSNINGQTNLAVSDVLHKATIEVNEEGSEAAASTGVAITEYSAKPMFTANRPFLYLIRDVTTNMILFAGRVNDL</sequence>
<evidence type="ECO:0000256" key="1">
    <source>
        <dbReference type="ARBA" id="ARBA00009500"/>
    </source>
</evidence>